<evidence type="ECO:0000256" key="1">
    <source>
        <dbReference type="SAM" id="MobiDB-lite"/>
    </source>
</evidence>
<name>A0A444FIE7_ENSVE</name>
<feature type="compositionally biased region" description="Basic and acidic residues" evidence="1">
    <location>
        <begin position="61"/>
        <end position="71"/>
    </location>
</feature>
<reference evidence="2 3" key="1">
    <citation type="journal article" date="2014" name="Agronomy (Basel)">
        <title>A Draft Genome Sequence for Ensete ventricosum, the Drought-Tolerant Tree Against Hunger.</title>
        <authorList>
            <person name="Harrison J."/>
            <person name="Moore K.A."/>
            <person name="Paszkiewicz K."/>
            <person name="Jones T."/>
            <person name="Grant M."/>
            <person name="Ambacheew D."/>
            <person name="Muzemil S."/>
            <person name="Studholme D.J."/>
        </authorList>
    </citation>
    <scope>NUCLEOTIDE SEQUENCE [LARGE SCALE GENOMIC DNA]</scope>
</reference>
<gene>
    <name evidence="2" type="ORF">B296_00049916</name>
</gene>
<accession>A0A444FIE7</accession>
<evidence type="ECO:0000313" key="2">
    <source>
        <dbReference type="EMBL" id="RRT51100.1"/>
    </source>
</evidence>
<comment type="caution">
    <text evidence="2">The sequence shown here is derived from an EMBL/GenBank/DDBJ whole genome shotgun (WGS) entry which is preliminary data.</text>
</comment>
<feature type="region of interest" description="Disordered" evidence="1">
    <location>
        <begin position="44"/>
        <end position="71"/>
    </location>
</feature>
<organism evidence="2 3">
    <name type="scientific">Ensete ventricosum</name>
    <name type="common">Abyssinian banana</name>
    <name type="synonym">Musa ensete</name>
    <dbReference type="NCBI Taxonomy" id="4639"/>
    <lineage>
        <taxon>Eukaryota</taxon>
        <taxon>Viridiplantae</taxon>
        <taxon>Streptophyta</taxon>
        <taxon>Embryophyta</taxon>
        <taxon>Tracheophyta</taxon>
        <taxon>Spermatophyta</taxon>
        <taxon>Magnoliopsida</taxon>
        <taxon>Liliopsida</taxon>
        <taxon>Zingiberales</taxon>
        <taxon>Musaceae</taxon>
        <taxon>Ensete</taxon>
    </lineage>
</organism>
<dbReference type="Proteomes" id="UP000287651">
    <property type="component" value="Unassembled WGS sequence"/>
</dbReference>
<dbReference type="EMBL" id="AMZH03012395">
    <property type="protein sequence ID" value="RRT51100.1"/>
    <property type="molecule type" value="Genomic_DNA"/>
</dbReference>
<feature type="compositionally biased region" description="Low complexity" evidence="1">
    <location>
        <begin position="48"/>
        <end position="59"/>
    </location>
</feature>
<dbReference type="AlphaFoldDB" id="A0A444FIE7"/>
<sequence length="71" mass="7977">MRIDPHCIRADPLPITPLVSIYNWLVVELRNVFDLRRGERYRTLNGAPPSYLPSSPSQPDRGGEGEKGSSK</sequence>
<evidence type="ECO:0000313" key="3">
    <source>
        <dbReference type="Proteomes" id="UP000287651"/>
    </source>
</evidence>
<proteinExistence type="predicted"/>
<protein>
    <submittedName>
        <fullName evidence="2">Uncharacterized protein</fullName>
    </submittedName>
</protein>